<dbReference type="RefSeq" id="WP_027022655.1">
    <property type="nucleotide sequence ID" value="NZ_CP059563.1"/>
</dbReference>
<protein>
    <submittedName>
        <fullName evidence="1">Uncharacterized protein</fullName>
    </submittedName>
</protein>
<evidence type="ECO:0000313" key="2">
    <source>
        <dbReference type="Proteomes" id="UP000269923"/>
    </source>
</evidence>
<reference evidence="1 2" key="1">
    <citation type="submission" date="2018-11" db="EMBL/GenBank/DDBJ databases">
        <title>Genomes From Bacteria Associated with the Canine Oral Cavity: a Test Case for Automated Genome-Based Taxonomic Assignment.</title>
        <authorList>
            <person name="Coil D.A."/>
            <person name="Jospin G."/>
            <person name="Darling A.E."/>
            <person name="Wallis C."/>
            <person name="Davis I.J."/>
            <person name="Harris S."/>
            <person name="Eisen J.A."/>
            <person name="Holcombe L.J."/>
            <person name="O'Flynn C."/>
        </authorList>
    </citation>
    <scope>NUCLEOTIDE SEQUENCE [LARGE SCALE GENOMIC DNA]</scope>
    <source>
        <strain evidence="1 2">COT-280</strain>
    </source>
</reference>
<name>A0A3P2A4A2_9NEIS</name>
<gene>
    <name evidence="1" type="ORF">EII21_07730</name>
</gene>
<accession>A0A3P2A4A2</accession>
<dbReference type="STRING" id="1121352.GCA_000620925_01541"/>
<dbReference type="OrthoDB" id="3531601at2"/>
<organism evidence="1 2">
    <name type="scientific">Conchiformibius steedae</name>
    <dbReference type="NCBI Taxonomy" id="153493"/>
    <lineage>
        <taxon>Bacteria</taxon>
        <taxon>Pseudomonadati</taxon>
        <taxon>Pseudomonadota</taxon>
        <taxon>Betaproteobacteria</taxon>
        <taxon>Neisseriales</taxon>
        <taxon>Neisseriaceae</taxon>
        <taxon>Conchiformibius</taxon>
    </lineage>
</organism>
<keyword evidence="2" id="KW-1185">Reference proteome</keyword>
<sequence length="134" mass="14927">MNLEQVCQTVYSEVEGALAVAVVDLRAGTPIHVYHDVAHFNQDYVDLVSAAAVDMFRGRTVRMIENKLTGTRGHSARHAIKEVQMTTEHTLHFMMILPEKPNILALLVTNRKASIGMGWASLRRAIPKITSYSP</sequence>
<dbReference type="EMBL" id="RQYC01000011">
    <property type="protein sequence ID" value="RRD89748.1"/>
    <property type="molecule type" value="Genomic_DNA"/>
</dbReference>
<dbReference type="AlphaFoldDB" id="A0A3P2A4A2"/>
<dbReference type="Proteomes" id="UP000269923">
    <property type="component" value="Unassembled WGS sequence"/>
</dbReference>
<proteinExistence type="predicted"/>
<comment type="caution">
    <text evidence="1">The sequence shown here is derived from an EMBL/GenBank/DDBJ whole genome shotgun (WGS) entry which is preliminary data.</text>
</comment>
<evidence type="ECO:0000313" key="1">
    <source>
        <dbReference type="EMBL" id="RRD89748.1"/>
    </source>
</evidence>